<dbReference type="EMBL" id="JACHLI010000063">
    <property type="protein sequence ID" value="MBB4868207.1"/>
    <property type="molecule type" value="Genomic_DNA"/>
</dbReference>
<accession>A0A7W7P6D2</accession>
<evidence type="ECO:0000313" key="2">
    <source>
        <dbReference type="Proteomes" id="UP000566995"/>
    </source>
</evidence>
<sequence>MSDGLKGLVNVAIDAQLRLTKELNQRYPNDADRAADMAAMSTVVFMDQFIEHYYGDIDAASFTSKLCRRPQSKGQGPDTGSEE</sequence>
<dbReference type="AlphaFoldDB" id="A0A7W7P6D2"/>
<comment type="caution">
    <text evidence="1">The sequence shown here is derived from an EMBL/GenBank/DDBJ whole genome shotgun (WGS) entry which is preliminary data.</text>
</comment>
<protein>
    <submittedName>
        <fullName evidence="1">Uncharacterized protein</fullName>
    </submittedName>
</protein>
<reference evidence="1 2" key="1">
    <citation type="submission" date="2020-08" db="EMBL/GenBank/DDBJ databases">
        <title>Functional genomics of gut bacteria from endangered species of beetles.</title>
        <authorList>
            <person name="Carlos-Shanley C."/>
        </authorList>
    </citation>
    <scope>NUCLEOTIDE SEQUENCE [LARGE SCALE GENOMIC DNA]</scope>
    <source>
        <strain evidence="1 2">S00179</strain>
    </source>
</reference>
<dbReference type="Proteomes" id="UP000566995">
    <property type="component" value="Unassembled WGS sequence"/>
</dbReference>
<dbReference type="RefSeq" id="WP_184598840.1">
    <property type="nucleotide sequence ID" value="NZ_JACHLI010000063.1"/>
</dbReference>
<gene>
    <name evidence="1" type="ORF">HNP46_007127</name>
</gene>
<evidence type="ECO:0000313" key="1">
    <source>
        <dbReference type="EMBL" id="MBB4868207.1"/>
    </source>
</evidence>
<proteinExistence type="predicted"/>
<name>A0A7W7P6D2_PSENT</name>
<organism evidence="1 2">
    <name type="scientific">Pseudomonas nitroreducens</name>
    <dbReference type="NCBI Taxonomy" id="46680"/>
    <lineage>
        <taxon>Bacteria</taxon>
        <taxon>Pseudomonadati</taxon>
        <taxon>Pseudomonadota</taxon>
        <taxon>Gammaproteobacteria</taxon>
        <taxon>Pseudomonadales</taxon>
        <taxon>Pseudomonadaceae</taxon>
        <taxon>Pseudomonas</taxon>
    </lineage>
</organism>